<evidence type="ECO:0000259" key="7">
    <source>
        <dbReference type="PROSITE" id="PS50893"/>
    </source>
</evidence>
<keyword evidence="1" id="KW-0813">Transport</keyword>
<keyword evidence="3" id="KW-0547">Nucleotide-binding</keyword>
<keyword evidence="6" id="KW-0472">Membrane</keyword>
<dbReference type="Pfam" id="PF00005">
    <property type="entry name" value="ABC_tran"/>
    <property type="match status" value="1"/>
</dbReference>
<protein>
    <submittedName>
        <fullName evidence="8">Spermidine/putrescine import ATP-binding protein PotA</fullName>
        <ecNumber evidence="8">3.6.3.31</ecNumber>
    </submittedName>
</protein>
<accession>A0A1J5RKF3</accession>
<dbReference type="Gene3D" id="2.40.50.100">
    <property type="match status" value="1"/>
</dbReference>
<evidence type="ECO:0000256" key="2">
    <source>
        <dbReference type="ARBA" id="ARBA00022475"/>
    </source>
</evidence>
<dbReference type="EC" id="3.6.3.31" evidence="8"/>
<dbReference type="InterPro" id="IPR027417">
    <property type="entry name" value="P-loop_NTPase"/>
</dbReference>
<evidence type="ECO:0000256" key="5">
    <source>
        <dbReference type="ARBA" id="ARBA00022967"/>
    </source>
</evidence>
<dbReference type="EMBL" id="MLJW01000231">
    <property type="protein sequence ID" value="OIQ92455.1"/>
    <property type="molecule type" value="Genomic_DNA"/>
</dbReference>
<evidence type="ECO:0000256" key="1">
    <source>
        <dbReference type="ARBA" id="ARBA00022448"/>
    </source>
</evidence>
<dbReference type="PROSITE" id="PS50893">
    <property type="entry name" value="ABC_TRANSPORTER_2"/>
    <property type="match status" value="1"/>
</dbReference>
<proteinExistence type="predicted"/>
<dbReference type="SUPFAM" id="SSF50331">
    <property type="entry name" value="MOP-like"/>
    <property type="match status" value="1"/>
</dbReference>
<keyword evidence="5" id="KW-1278">Translocase</keyword>
<evidence type="ECO:0000256" key="3">
    <source>
        <dbReference type="ARBA" id="ARBA00022741"/>
    </source>
</evidence>
<dbReference type="GO" id="GO:0016887">
    <property type="term" value="F:ATP hydrolysis activity"/>
    <property type="evidence" value="ECO:0007669"/>
    <property type="project" value="InterPro"/>
</dbReference>
<gene>
    <name evidence="8" type="primary">potA_10</name>
    <name evidence="8" type="ORF">GALL_256010</name>
</gene>
<feature type="domain" description="ABC transporter" evidence="7">
    <location>
        <begin position="7"/>
        <end position="242"/>
    </location>
</feature>
<evidence type="ECO:0000256" key="6">
    <source>
        <dbReference type="ARBA" id="ARBA00023136"/>
    </source>
</evidence>
<dbReference type="PANTHER" id="PTHR43875:SF15">
    <property type="entry name" value="TREHALOSE IMPORT ATP-BINDING PROTEIN SUGC"/>
    <property type="match status" value="1"/>
</dbReference>
<dbReference type="SMART" id="SM00382">
    <property type="entry name" value="AAA"/>
    <property type="match status" value="1"/>
</dbReference>
<organism evidence="8">
    <name type="scientific">mine drainage metagenome</name>
    <dbReference type="NCBI Taxonomy" id="410659"/>
    <lineage>
        <taxon>unclassified sequences</taxon>
        <taxon>metagenomes</taxon>
        <taxon>ecological metagenomes</taxon>
    </lineage>
</organism>
<dbReference type="Pfam" id="PF08402">
    <property type="entry name" value="TOBE_2"/>
    <property type="match status" value="1"/>
</dbReference>
<keyword evidence="4 8" id="KW-0067">ATP-binding</keyword>
<dbReference type="GO" id="GO:0022857">
    <property type="term" value="F:transmembrane transporter activity"/>
    <property type="evidence" value="ECO:0007669"/>
    <property type="project" value="InterPro"/>
</dbReference>
<dbReference type="InterPro" id="IPR003593">
    <property type="entry name" value="AAA+_ATPase"/>
</dbReference>
<evidence type="ECO:0000256" key="4">
    <source>
        <dbReference type="ARBA" id="ARBA00022840"/>
    </source>
</evidence>
<dbReference type="GO" id="GO:0055052">
    <property type="term" value="C:ATP-binding cassette (ABC) transporter complex, substrate-binding subunit-containing"/>
    <property type="evidence" value="ECO:0007669"/>
    <property type="project" value="TreeGrafter"/>
</dbReference>
<evidence type="ECO:0000313" key="8">
    <source>
        <dbReference type="EMBL" id="OIQ92455.1"/>
    </source>
</evidence>
<keyword evidence="8" id="KW-0378">Hydrolase</keyword>
<dbReference type="InterPro" id="IPR017871">
    <property type="entry name" value="ABC_transporter-like_CS"/>
</dbReference>
<comment type="caution">
    <text evidence="8">The sequence shown here is derived from an EMBL/GenBank/DDBJ whole genome shotgun (WGS) entry which is preliminary data.</text>
</comment>
<dbReference type="InterPro" id="IPR003439">
    <property type="entry name" value="ABC_transporter-like_ATP-bd"/>
</dbReference>
<dbReference type="Gene3D" id="3.40.50.300">
    <property type="entry name" value="P-loop containing nucleotide triphosphate hydrolases"/>
    <property type="match status" value="1"/>
</dbReference>
<dbReference type="InterPro" id="IPR008995">
    <property type="entry name" value="Mo/tungstate-bd_C_term_dom"/>
</dbReference>
<dbReference type="PANTHER" id="PTHR43875">
    <property type="entry name" value="MALTODEXTRIN IMPORT ATP-BINDING PROTEIN MSMX"/>
    <property type="match status" value="1"/>
</dbReference>
<reference evidence="8" key="1">
    <citation type="submission" date="2016-10" db="EMBL/GenBank/DDBJ databases">
        <title>Sequence of Gallionella enrichment culture.</title>
        <authorList>
            <person name="Poehlein A."/>
            <person name="Muehling M."/>
            <person name="Daniel R."/>
        </authorList>
    </citation>
    <scope>NUCLEOTIDE SEQUENCE</scope>
</reference>
<sequence length="360" mass="39405">MSGTQDLVLENVTRQYAGHGGGVHCALSSLSLRVSPGEFVALLGPSGCGKTTALNCIAGLTEITSGSIHVAGRRIDHLPPERRNVGVVFQNYALFPHMSILDNVAFGLRMRGMGRSERHARAMDAIRLVQLDQHAHKHPAQLSGGQQQRVAIARAIVVEPDIVLMDEPLSNLDAKLRIEMRSEIRRLHERVRRITIYVTHDQDEALSMADKIVVLKDGVAHQVGTPQQLFSLPRDLDVAKFMGYRTLLRGSCRPTAREDQVELELGAGCTLRGVRVDPALAQRAVAAIRPDEFRIAAANDANTLGGEVRSAEYYGRESLVVFDTACGTVYAKLPGSFAIGQRVQLHIAPERMLCYAEPQP</sequence>
<dbReference type="InterPro" id="IPR013611">
    <property type="entry name" value="Transp-assoc_OB_typ2"/>
</dbReference>
<dbReference type="Gene3D" id="2.40.50.140">
    <property type="entry name" value="Nucleic acid-binding proteins"/>
    <property type="match status" value="1"/>
</dbReference>
<dbReference type="PROSITE" id="PS00211">
    <property type="entry name" value="ABC_TRANSPORTER_1"/>
    <property type="match status" value="1"/>
</dbReference>
<dbReference type="SUPFAM" id="SSF52540">
    <property type="entry name" value="P-loop containing nucleoside triphosphate hydrolases"/>
    <property type="match status" value="1"/>
</dbReference>
<dbReference type="GO" id="GO:0005524">
    <property type="term" value="F:ATP binding"/>
    <property type="evidence" value="ECO:0007669"/>
    <property type="project" value="UniProtKB-KW"/>
</dbReference>
<dbReference type="FunFam" id="3.40.50.300:FF:000042">
    <property type="entry name" value="Maltose/maltodextrin ABC transporter, ATP-binding protein"/>
    <property type="match status" value="1"/>
</dbReference>
<name>A0A1J5RKF3_9ZZZZ</name>
<dbReference type="InterPro" id="IPR012340">
    <property type="entry name" value="NA-bd_OB-fold"/>
</dbReference>
<keyword evidence="2" id="KW-1003">Cell membrane</keyword>
<dbReference type="AlphaFoldDB" id="A0A1J5RKF3"/>
<dbReference type="InterPro" id="IPR047641">
    <property type="entry name" value="ABC_transpr_MalK/UgpC-like"/>
</dbReference>